<dbReference type="PRINTS" id="PR01434">
    <property type="entry name" value="NADHDHGNASE5"/>
</dbReference>
<keyword evidence="4 5" id="KW-0472">Membrane</keyword>
<feature type="transmembrane region" description="Helical" evidence="5">
    <location>
        <begin position="203"/>
        <end position="228"/>
    </location>
</feature>
<evidence type="ECO:0000313" key="8">
    <source>
        <dbReference type="EMBL" id="MDT8997807.1"/>
    </source>
</evidence>
<dbReference type="Proteomes" id="UP001246372">
    <property type="component" value="Unassembled WGS sequence"/>
</dbReference>
<feature type="transmembrane region" description="Helical" evidence="5">
    <location>
        <begin position="6"/>
        <end position="30"/>
    </location>
</feature>
<dbReference type="Pfam" id="PF00361">
    <property type="entry name" value="Proton_antipo_M"/>
    <property type="match status" value="1"/>
</dbReference>
<dbReference type="InterPro" id="IPR010096">
    <property type="entry name" value="NADH-Q_OxRdtase_suN/2"/>
</dbReference>
<name>A0ABU3P6A7_9BURK</name>
<comment type="function">
    <text evidence="5">NDH-1 shuttles electrons from NADH, via FMN and iron-sulfur (Fe-S) centers, to quinones in the respiratory chain. The immediate electron acceptor for the enzyme in this species is believed to be ubiquinone. Couples the redox reaction to proton translocation (for every two electrons transferred, four hydrogen ions are translocated across the cytoplasmic membrane), and thus conserves the redox energy in a proton gradient.</text>
</comment>
<dbReference type="RefSeq" id="WP_315648037.1">
    <property type="nucleotide sequence ID" value="NZ_JAVXZY010000001.1"/>
</dbReference>
<feature type="transmembrane region" description="Helical" evidence="5">
    <location>
        <begin position="335"/>
        <end position="356"/>
    </location>
</feature>
<comment type="catalytic activity">
    <reaction evidence="5">
        <text>a quinone + NADH + 5 H(+)(in) = a quinol + NAD(+) + 4 H(+)(out)</text>
        <dbReference type="Rhea" id="RHEA:57888"/>
        <dbReference type="ChEBI" id="CHEBI:15378"/>
        <dbReference type="ChEBI" id="CHEBI:24646"/>
        <dbReference type="ChEBI" id="CHEBI:57540"/>
        <dbReference type="ChEBI" id="CHEBI:57945"/>
        <dbReference type="ChEBI" id="CHEBI:132124"/>
    </reaction>
</comment>
<dbReference type="EMBL" id="JAVXZY010000001">
    <property type="protein sequence ID" value="MDT8997807.1"/>
    <property type="molecule type" value="Genomic_DNA"/>
</dbReference>
<dbReference type="PANTHER" id="PTHR22773">
    <property type="entry name" value="NADH DEHYDROGENASE"/>
    <property type="match status" value="1"/>
</dbReference>
<feature type="transmembrane region" description="Helical" evidence="5">
    <location>
        <begin position="467"/>
        <end position="488"/>
    </location>
</feature>
<keyword evidence="5" id="KW-0520">NAD</keyword>
<gene>
    <name evidence="5 8" type="primary">nuoN</name>
    <name evidence="8" type="ORF">RQP53_00795</name>
</gene>
<comment type="similarity">
    <text evidence="5">Belongs to the complex I subunit 2 family.</text>
</comment>
<organism evidence="8 9">
    <name type="scientific">Roseateles aquae</name>
    <dbReference type="NCBI Taxonomy" id="3077235"/>
    <lineage>
        <taxon>Bacteria</taxon>
        <taxon>Pseudomonadati</taxon>
        <taxon>Pseudomonadota</taxon>
        <taxon>Betaproteobacteria</taxon>
        <taxon>Burkholderiales</taxon>
        <taxon>Sphaerotilaceae</taxon>
        <taxon>Roseateles</taxon>
    </lineage>
</organism>
<feature type="transmembrane region" description="Helical" evidence="5">
    <location>
        <begin position="74"/>
        <end position="93"/>
    </location>
</feature>
<comment type="subunit">
    <text evidence="5">NDH-1 is composed of 14 different subunits. Subunits NuoA, H, J, K, L, M, N constitute the membrane sector of the complex.</text>
</comment>
<comment type="caution">
    <text evidence="8">The sequence shown here is derived from an EMBL/GenBank/DDBJ whole genome shotgun (WGS) entry which is preliminary data.</text>
</comment>
<keyword evidence="3 5" id="KW-1133">Transmembrane helix</keyword>
<keyword evidence="5" id="KW-1278">Translocase</keyword>
<keyword evidence="2 5" id="KW-0812">Transmembrane</keyword>
<accession>A0ABU3P6A7</accession>
<comment type="subcellular location">
    <subcellularLocation>
        <location evidence="5">Cell membrane</location>
        <topology evidence="5">Multi-pass membrane protein</topology>
    </subcellularLocation>
    <subcellularLocation>
        <location evidence="1">Endomembrane system</location>
        <topology evidence="1">Multi-pass membrane protein</topology>
    </subcellularLocation>
    <subcellularLocation>
        <location evidence="6">Membrane</location>
        <topology evidence="6">Multi-pass membrane protein</topology>
    </subcellularLocation>
</comment>
<feature type="transmembrane region" description="Helical" evidence="5">
    <location>
        <begin position="416"/>
        <end position="435"/>
    </location>
</feature>
<proteinExistence type="inferred from homology"/>
<dbReference type="EC" id="7.1.1.-" evidence="5"/>
<dbReference type="InterPro" id="IPR001750">
    <property type="entry name" value="ND/Mrp_TM"/>
</dbReference>
<dbReference type="GO" id="GO:0050136">
    <property type="term" value="F:NADH dehydrogenase (quinone) (non-electrogenic) activity"/>
    <property type="evidence" value="ECO:0007669"/>
    <property type="project" value="UniProtKB-EC"/>
</dbReference>
<evidence type="ECO:0000256" key="3">
    <source>
        <dbReference type="ARBA" id="ARBA00022989"/>
    </source>
</evidence>
<evidence type="ECO:0000313" key="9">
    <source>
        <dbReference type="Proteomes" id="UP001246372"/>
    </source>
</evidence>
<sequence>MNNMNWLAVYPEIILLGMACLVALVDLFVADPRRTPTYWLTQLTLAVVAGVHFCYFNGAETQFAMQNMVISDPMGHLLAAFAAIATIVTLVYARPYAESRDMLKGELFTLSLFAMLGISIMVSANNFLVIYLGLELMSLSLYALVALRRDHAVSTEAAMKYFVLGALASGFLLYGMSMMYGATGSLEIPRVFDVISQGIPNKAVLIFGVVFIVAGLGFKLGAAPFHMWVPDVYQGAPTAATLLIGGAPKLAAFGITLRLLVDGMSGLAVDWQQMLIVLAVMSLLVGNLVAIAQTNLKRMLAYSTIAQMGFMLLGLASGVVNDNNLSSANAYSSAMFYLVTYVLTTLGSFGMILLLSRQGHESEQISDLAGLARRSPWYALVMSIFMFSLAGIPPTAGFYGKLAVLQALVSTNTQLYLLLAIAAVLLSLIGAFYYLRVVKVMWFDEPADRSALSAPNDVRIVMSINGAAVLVFGLMPDSLMALCATAIVKTLAT</sequence>
<feature type="domain" description="NADH:quinone oxidoreductase/Mrp antiporter transmembrane" evidence="7">
    <location>
        <begin position="124"/>
        <end position="425"/>
    </location>
</feature>
<keyword evidence="5" id="KW-0874">Quinone</keyword>
<feature type="transmembrane region" description="Helical" evidence="5">
    <location>
        <begin position="37"/>
        <end position="58"/>
    </location>
</feature>
<feature type="transmembrane region" description="Helical" evidence="5">
    <location>
        <begin position="377"/>
        <end position="396"/>
    </location>
</feature>
<keyword evidence="5" id="KW-0813">Transport</keyword>
<keyword evidence="9" id="KW-1185">Reference proteome</keyword>
<reference evidence="8" key="1">
    <citation type="submission" date="2023-09" db="EMBL/GenBank/DDBJ databases">
        <title>Paucibacter sp. APW11 Genome sequencing and assembly.</title>
        <authorList>
            <person name="Kim I."/>
        </authorList>
    </citation>
    <scope>NUCLEOTIDE SEQUENCE</scope>
    <source>
        <strain evidence="8">APW11</strain>
    </source>
</reference>
<dbReference type="NCBIfam" id="TIGR01770">
    <property type="entry name" value="NDH_I_N"/>
    <property type="match status" value="1"/>
</dbReference>
<dbReference type="NCBIfam" id="NF004442">
    <property type="entry name" value="PRK05777.1-5"/>
    <property type="match status" value="1"/>
</dbReference>
<feature type="transmembrane region" description="Helical" evidence="5">
    <location>
        <begin position="240"/>
        <end position="261"/>
    </location>
</feature>
<keyword evidence="8" id="KW-0560">Oxidoreductase</keyword>
<keyword evidence="5" id="KW-0830">Ubiquinone</keyword>
<evidence type="ECO:0000256" key="5">
    <source>
        <dbReference type="HAMAP-Rule" id="MF_00445"/>
    </source>
</evidence>
<dbReference type="HAMAP" id="MF_00445">
    <property type="entry name" value="NDH1_NuoN_1"/>
    <property type="match status" value="1"/>
</dbReference>
<feature type="transmembrane region" description="Helical" evidence="5">
    <location>
        <begin position="159"/>
        <end position="183"/>
    </location>
</feature>
<feature type="transmembrane region" description="Helical" evidence="5">
    <location>
        <begin position="273"/>
        <end position="292"/>
    </location>
</feature>
<evidence type="ECO:0000256" key="1">
    <source>
        <dbReference type="ARBA" id="ARBA00004127"/>
    </source>
</evidence>
<protein>
    <recommendedName>
        <fullName evidence="5">NADH-quinone oxidoreductase subunit N</fullName>
        <ecNumber evidence="5">7.1.1.-</ecNumber>
    </recommendedName>
    <alternativeName>
        <fullName evidence="5">NADH dehydrogenase I subunit N</fullName>
    </alternativeName>
    <alternativeName>
        <fullName evidence="5">NDH-1 subunit N</fullName>
    </alternativeName>
</protein>
<evidence type="ECO:0000256" key="4">
    <source>
        <dbReference type="ARBA" id="ARBA00023136"/>
    </source>
</evidence>
<evidence type="ECO:0000256" key="2">
    <source>
        <dbReference type="ARBA" id="ARBA00022692"/>
    </source>
</evidence>
<evidence type="ECO:0000259" key="7">
    <source>
        <dbReference type="Pfam" id="PF00361"/>
    </source>
</evidence>
<feature type="transmembrane region" description="Helical" evidence="5">
    <location>
        <begin position="299"/>
        <end position="320"/>
    </location>
</feature>
<keyword evidence="5" id="KW-1003">Cell membrane</keyword>
<evidence type="ECO:0000256" key="6">
    <source>
        <dbReference type="RuleBase" id="RU000320"/>
    </source>
</evidence>